<dbReference type="Gene3D" id="3.30.505.10">
    <property type="entry name" value="SH2 domain"/>
    <property type="match status" value="1"/>
</dbReference>
<evidence type="ECO:0000313" key="9">
    <source>
        <dbReference type="Proteomes" id="UP000007879"/>
    </source>
</evidence>
<evidence type="ECO:0000259" key="6">
    <source>
        <dbReference type="PROSITE" id="PS50002"/>
    </source>
</evidence>
<dbReference type="InterPro" id="IPR001452">
    <property type="entry name" value="SH3_domain"/>
</dbReference>
<evidence type="ECO:0000313" key="8">
    <source>
        <dbReference type="EnsemblMetazoa" id="XP_019861734.1"/>
    </source>
</evidence>
<dbReference type="CDD" id="cd01670">
    <property type="entry name" value="Death"/>
    <property type="match status" value="1"/>
</dbReference>
<evidence type="ECO:0000256" key="1">
    <source>
        <dbReference type="ARBA" id="ARBA00022443"/>
    </source>
</evidence>
<dbReference type="SMART" id="SM00252">
    <property type="entry name" value="SH2"/>
    <property type="match status" value="1"/>
</dbReference>
<dbReference type="InterPro" id="IPR043539">
    <property type="entry name" value="Grb2-like"/>
</dbReference>
<evidence type="ECO:0000259" key="7">
    <source>
        <dbReference type="PROSITE" id="PS50017"/>
    </source>
</evidence>
<evidence type="ECO:0000259" key="5">
    <source>
        <dbReference type="PROSITE" id="PS50001"/>
    </source>
</evidence>
<dbReference type="PRINTS" id="PR00452">
    <property type="entry name" value="SH3DOMAIN"/>
</dbReference>
<dbReference type="PROSITE" id="PS50017">
    <property type="entry name" value="DEATH_DOMAIN"/>
    <property type="match status" value="1"/>
</dbReference>
<dbReference type="GO" id="GO:0007165">
    <property type="term" value="P:signal transduction"/>
    <property type="evidence" value="ECO:0007669"/>
    <property type="project" value="InterPro"/>
</dbReference>
<protein>
    <recommendedName>
        <fullName evidence="10">SH2 domain-containing protein</fullName>
    </recommendedName>
</protein>
<dbReference type="SUPFAM" id="SSF50044">
    <property type="entry name" value="SH3-domain"/>
    <property type="match status" value="1"/>
</dbReference>
<dbReference type="GeneID" id="109590250"/>
<keyword evidence="2 3" id="KW-0727">SH2 domain</keyword>
<feature type="domain" description="SH2" evidence="5">
    <location>
        <begin position="468"/>
        <end position="562"/>
    </location>
</feature>
<dbReference type="SMART" id="SM00326">
    <property type="entry name" value="SH3"/>
    <property type="match status" value="1"/>
</dbReference>
<keyword evidence="1 4" id="KW-0728">SH3 domain</keyword>
<dbReference type="InterPro" id="IPR036860">
    <property type="entry name" value="SH2_dom_sf"/>
</dbReference>
<accession>A0AAN0JX07</accession>
<dbReference type="SUPFAM" id="SSF55550">
    <property type="entry name" value="SH2 domain"/>
    <property type="match status" value="1"/>
</dbReference>
<sequence length="563" mass="64338">MLEAIEVNHRGDTSRCLMECLSKWLSRAHHPTWQTLASALRKVELKTVAENIEKTMVDPASQLLQHFSSRISGATLSEESVDLLHTEGLISEETLREVKSCGYTLTDAMREIYTAVAYDHNKLKSFASILLRSIGTASIANDLMRDSEDIFKAEDSTSGYDVHNESSIVTPISIEGTSVRVTEFEFQISEHYNFDEMRGKFGTFYFKVTRLVSHTIRVNQLEDFIEFLDDCYPELGPNLTSAATVKDVMKVVKTKCNVINIAPTSINKEVKSTQTVLSSNGSICEAQNDYNDTNISFKKGELFKISINGHEVQSLETGQDSAVPMKYIGYSRVELLYLFQFAITKEGLSLLPFLLDDDEKAEYFIQKINDDPTLLQSLRELITKDKFFKASYNFEALNQYELTLKKGEVLEVVKYNENGQWWYMHSLHTDNKGYVPINYVTPIEGNYSPKLLKDFSFIKNRSYNYTCTYYHMMSRDEAEERLSQADTQAGTFLIRGSKTNPGQHYSLSLNDGVKIWHYCIYILNNKYYAYPHVQFDSLNDLVHHYMMKADGLTCSLTVSIPKQ</sequence>
<dbReference type="PROSITE" id="PS50001">
    <property type="entry name" value="SH2"/>
    <property type="match status" value="1"/>
</dbReference>
<dbReference type="AlphaFoldDB" id="A0AAN0JX07"/>
<evidence type="ECO:0008006" key="10">
    <source>
        <dbReference type="Google" id="ProtNLM"/>
    </source>
</evidence>
<dbReference type="SUPFAM" id="SSF47986">
    <property type="entry name" value="DEATH domain"/>
    <property type="match status" value="1"/>
</dbReference>
<dbReference type="Proteomes" id="UP000007879">
    <property type="component" value="Unassembled WGS sequence"/>
</dbReference>
<keyword evidence="9" id="KW-1185">Reference proteome</keyword>
<dbReference type="EnsemblMetazoa" id="XM_020006175.1">
    <property type="protein sequence ID" value="XP_019861734.1"/>
    <property type="gene ID" value="LOC109590250"/>
</dbReference>
<reference evidence="8" key="2">
    <citation type="submission" date="2024-06" db="UniProtKB">
        <authorList>
            <consortium name="EnsemblMetazoa"/>
        </authorList>
    </citation>
    <scope>IDENTIFICATION</scope>
</reference>
<dbReference type="RefSeq" id="XP_019861734.1">
    <property type="nucleotide sequence ID" value="XM_020006175.1"/>
</dbReference>
<dbReference type="Pfam" id="PF00018">
    <property type="entry name" value="SH3_1"/>
    <property type="match status" value="1"/>
</dbReference>
<dbReference type="Gene3D" id="2.30.30.40">
    <property type="entry name" value="SH3 Domains"/>
    <property type="match status" value="1"/>
</dbReference>
<dbReference type="InterPro" id="IPR000488">
    <property type="entry name" value="Death_dom"/>
</dbReference>
<organism evidence="8 9">
    <name type="scientific">Amphimedon queenslandica</name>
    <name type="common">Sponge</name>
    <dbReference type="NCBI Taxonomy" id="400682"/>
    <lineage>
        <taxon>Eukaryota</taxon>
        <taxon>Metazoa</taxon>
        <taxon>Porifera</taxon>
        <taxon>Demospongiae</taxon>
        <taxon>Heteroscleromorpha</taxon>
        <taxon>Haplosclerida</taxon>
        <taxon>Niphatidae</taxon>
        <taxon>Amphimedon</taxon>
    </lineage>
</organism>
<evidence type="ECO:0000256" key="3">
    <source>
        <dbReference type="PROSITE-ProRule" id="PRU00191"/>
    </source>
</evidence>
<dbReference type="PANTHER" id="PTHR46037">
    <property type="entry name" value="PROTEIN ENHANCER OF SEVENLESS 2B"/>
    <property type="match status" value="1"/>
</dbReference>
<dbReference type="InterPro" id="IPR036028">
    <property type="entry name" value="SH3-like_dom_sf"/>
</dbReference>
<dbReference type="KEGG" id="aqu:109590250"/>
<dbReference type="Pfam" id="PF00017">
    <property type="entry name" value="SH2"/>
    <property type="match status" value="1"/>
</dbReference>
<evidence type="ECO:0000256" key="4">
    <source>
        <dbReference type="PROSITE-ProRule" id="PRU00192"/>
    </source>
</evidence>
<proteinExistence type="predicted"/>
<dbReference type="PROSITE" id="PS50002">
    <property type="entry name" value="SH3"/>
    <property type="match status" value="1"/>
</dbReference>
<evidence type="ECO:0000256" key="2">
    <source>
        <dbReference type="ARBA" id="ARBA00022999"/>
    </source>
</evidence>
<feature type="domain" description="Death" evidence="7">
    <location>
        <begin position="1"/>
        <end position="56"/>
    </location>
</feature>
<dbReference type="Gene3D" id="1.10.533.10">
    <property type="entry name" value="Death Domain, Fas"/>
    <property type="match status" value="1"/>
</dbReference>
<reference evidence="9" key="1">
    <citation type="journal article" date="2010" name="Nature">
        <title>The Amphimedon queenslandica genome and the evolution of animal complexity.</title>
        <authorList>
            <person name="Srivastava M."/>
            <person name="Simakov O."/>
            <person name="Chapman J."/>
            <person name="Fahey B."/>
            <person name="Gauthier M.E."/>
            <person name="Mitros T."/>
            <person name="Richards G.S."/>
            <person name="Conaco C."/>
            <person name="Dacre M."/>
            <person name="Hellsten U."/>
            <person name="Larroux C."/>
            <person name="Putnam N.H."/>
            <person name="Stanke M."/>
            <person name="Adamska M."/>
            <person name="Darling A."/>
            <person name="Degnan S.M."/>
            <person name="Oakley T.H."/>
            <person name="Plachetzki D.C."/>
            <person name="Zhai Y."/>
            <person name="Adamski M."/>
            <person name="Calcino A."/>
            <person name="Cummins S.F."/>
            <person name="Goodstein D.M."/>
            <person name="Harris C."/>
            <person name="Jackson D.J."/>
            <person name="Leys S.P."/>
            <person name="Shu S."/>
            <person name="Woodcroft B.J."/>
            <person name="Vervoort M."/>
            <person name="Kosik K.S."/>
            <person name="Manning G."/>
            <person name="Degnan B.M."/>
            <person name="Rokhsar D.S."/>
        </authorList>
    </citation>
    <scope>NUCLEOTIDE SEQUENCE [LARGE SCALE GENOMIC DNA]</scope>
</reference>
<feature type="domain" description="SH3" evidence="6">
    <location>
        <begin position="383"/>
        <end position="445"/>
    </location>
</feature>
<name>A0AAN0JX07_AMPQE</name>
<dbReference type="InterPro" id="IPR011029">
    <property type="entry name" value="DEATH-like_dom_sf"/>
</dbReference>
<dbReference type="PRINTS" id="PR00401">
    <property type="entry name" value="SH2DOMAIN"/>
</dbReference>
<dbReference type="InterPro" id="IPR000980">
    <property type="entry name" value="SH2"/>
</dbReference>